<dbReference type="AlphaFoldDB" id="A0A0F4KSC2"/>
<name>A0A0F4KSC2_9BIFI</name>
<dbReference type="OrthoDB" id="3233575at2"/>
<sequence length="220" mass="23218">MAQTAKETRDGRAPALTQLLALAALILPGAALGLLAEPRAARWVQAVLVLGLASALLAHWPLVGKGIRPGPDRAMSGLLTLVALAPALVVQGPGAFWAWLSTAAFLLALLAVFMFVRQMLRRDRRMVIRGISATAMGGVTAVAASGWVFLPELIRGLRPDLMPILVVLVALLLLVGLMTSGYRWAQEAADRRGALGLGLMSVLLAGFIVVLAVMVLQTTF</sequence>
<dbReference type="EMBL" id="JWME01000013">
    <property type="protein sequence ID" value="KJY49310.1"/>
    <property type="molecule type" value="Genomic_DNA"/>
</dbReference>
<evidence type="ECO:0000256" key="1">
    <source>
        <dbReference type="SAM" id="Phobius"/>
    </source>
</evidence>
<keyword evidence="1" id="KW-0812">Transmembrane</keyword>
<proteinExistence type="predicted"/>
<protein>
    <submittedName>
        <fullName evidence="2">Uncharacterized protein</fullName>
    </submittedName>
</protein>
<reference evidence="2 3" key="1">
    <citation type="submission" date="2014-12" db="EMBL/GenBank/DDBJ databases">
        <title>Comparative genomics of the lactic acid bacteria isolated from the honey bee gut.</title>
        <authorList>
            <person name="Ellegaard K.M."/>
            <person name="Tamarit D."/>
            <person name="Javelind E."/>
            <person name="Olofsson T."/>
            <person name="Andersson S.G."/>
            <person name="Vasquez A."/>
        </authorList>
    </citation>
    <scope>NUCLEOTIDE SEQUENCE [LARGE SCALE GENOMIC DNA]</scope>
    <source>
        <strain evidence="2 3">Bin2</strain>
    </source>
</reference>
<accession>A0A0F4KSC2</accession>
<feature type="transmembrane region" description="Helical" evidence="1">
    <location>
        <begin position="43"/>
        <end position="62"/>
    </location>
</feature>
<feature type="transmembrane region" description="Helical" evidence="1">
    <location>
        <begin position="128"/>
        <end position="149"/>
    </location>
</feature>
<gene>
    <name evidence="2" type="ORF">JF69_14060</name>
</gene>
<dbReference type="Proteomes" id="UP000033648">
    <property type="component" value="Unassembled WGS sequence"/>
</dbReference>
<organism evidence="2 3">
    <name type="scientific">Bifidobacterium asteroides</name>
    <dbReference type="NCBI Taxonomy" id="1684"/>
    <lineage>
        <taxon>Bacteria</taxon>
        <taxon>Bacillati</taxon>
        <taxon>Actinomycetota</taxon>
        <taxon>Actinomycetes</taxon>
        <taxon>Bifidobacteriales</taxon>
        <taxon>Bifidobacteriaceae</taxon>
        <taxon>Bifidobacterium</taxon>
    </lineage>
</organism>
<keyword evidence="1" id="KW-0472">Membrane</keyword>
<feature type="transmembrane region" description="Helical" evidence="1">
    <location>
        <begin position="194"/>
        <end position="216"/>
    </location>
</feature>
<keyword evidence="1" id="KW-1133">Transmembrane helix</keyword>
<comment type="caution">
    <text evidence="2">The sequence shown here is derived from an EMBL/GenBank/DDBJ whole genome shotgun (WGS) entry which is preliminary data.</text>
</comment>
<feature type="transmembrane region" description="Helical" evidence="1">
    <location>
        <begin position="96"/>
        <end position="116"/>
    </location>
</feature>
<dbReference type="PATRIC" id="fig|1684.4.peg.1512"/>
<evidence type="ECO:0000313" key="2">
    <source>
        <dbReference type="EMBL" id="KJY49310.1"/>
    </source>
</evidence>
<evidence type="ECO:0000313" key="3">
    <source>
        <dbReference type="Proteomes" id="UP000033648"/>
    </source>
</evidence>
<feature type="transmembrane region" description="Helical" evidence="1">
    <location>
        <begin position="161"/>
        <end position="182"/>
    </location>
</feature>